<dbReference type="InterPro" id="IPR037294">
    <property type="entry name" value="ABC_BtuC-like"/>
</dbReference>
<feature type="transmembrane region" description="Helical" evidence="8">
    <location>
        <begin position="77"/>
        <end position="95"/>
    </location>
</feature>
<gene>
    <name evidence="9" type="ORF">J2Z69_001651</name>
</gene>
<evidence type="ECO:0000256" key="8">
    <source>
        <dbReference type="SAM" id="Phobius"/>
    </source>
</evidence>
<dbReference type="Gene3D" id="1.10.3470.10">
    <property type="entry name" value="ABC transporter involved in vitamin B12 uptake, BtuC"/>
    <property type="match status" value="2"/>
</dbReference>
<comment type="similarity">
    <text evidence="2">Belongs to the binding-protein-dependent transport system permease family. FecCD subfamily.</text>
</comment>
<feature type="transmembrane region" description="Helical" evidence="8">
    <location>
        <begin position="133"/>
        <end position="151"/>
    </location>
</feature>
<feature type="transmembrane region" description="Helical" evidence="8">
    <location>
        <begin position="21"/>
        <end position="40"/>
    </location>
</feature>
<feature type="transmembrane region" description="Helical" evidence="8">
    <location>
        <begin position="552"/>
        <end position="570"/>
    </location>
</feature>
<keyword evidence="10" id="KW-1185">Reference proteome</keyword>
<feature type="transmembrane region" description="Helical" evidence="8">
    <location>
        <begin position="638"/>
        <end position="659"/>
    </location>
</feature>
<reference evidence="9 10" key="1">
    <citation type="submission" date="2021-03" db="EMBL/GenBank/DDBJ databases">
        <title>Genomic Encyclopedia of Type Strains, Phase IV (KMG-IV): sequencing the most valuable type-strain genomes for metagenomic binning, comparative biology and taxonomic classification.</title>
        <authorList>
            <person name="Goeker M."/>
        </authorList>
    </citation>
    <scope>NUCLEOTIDE SEQUENCE [LARGE SCALE GENOMIC DNA]</scope>
    <source>
        <strain evidence="9 10">DSM 26806</strain>
    </source>
</reference>
<feature type="transmembrane region" description="Helical" evidence="8">
    <location>
        <begin position="163"/>
        <end position="185"/>
    </location>
</feature>
<evidence type="ECO:0000256" key="5">
    <source>
        <dbReference type="ARBA" id="ARBA00022692"/>
    </source>
</evidence>
<feature type="transmembrane region" description="Helical" evidence="8">
    <location>
        <begin position="322"/>
        <end position="341"/>
    </location>
</feature>
<dbReference type="CDD" id="cd06550">
    <property type="entry name" value="TM_ABC_iron-siderophores_like"/>
    <property type="match status" value="2"/>
</dbReference>
<evidence type="ECO:0000256" key="4">
    <source>
        <dbReference type="ARBA" id="ARBA00022475"/>
    </source>
</evidence>
<dbReference type="PANTHER" id="PTHR30472">
    <property type="entry name" value="FERRIC ENTEROBACTIN TRANSPORT SYSTEM PERMEASE PROTEIN"/>
    <property type="match status" value="1"/>
</dbReference>
<keyword evidence="3" id="KW-0813">Transport</keyword>
<evidence type="ECO:0000256" key="3">
    <source>
        <dbReference type="ARBA" id="ARBA00022448"/>
    </source>
</evidence>
<comment type="subcellular location">
    <subcellularLocation>
        <location evidence="1">Cell membrane</location>
        <topology evidence="1">Multi-pass membrane protein</topology>
    </subcellularLocation>
</comment>
<keyword evidence="7 8" id="KW-0472">Membrane</keyword>
<feature type="transmembrane region" description="Helical" evidence="8">
    <location>
        <begin position="595"/>
        <end position="618"/>
    </location>
</feature>
<dbReference type="PANTHER" id="PTHR30472:SF37">
    <property type="entry name" value="FE(3+) DICITRATE TRANSPORT SYSTEM PERMEASE PROTEIN FECD-RELATED"/>
    <property type="match status" value="1"/>
</dbReference>
<protein>
    <submittedName>
        <fullName evidence="9">Iron complex transport system permease protein</fullName>
    </submittedName>
</protein>
<dbReference type="InterPro" id="IPR000522">
    <property type="entry name" value="ABC_transptr_permease_BtuC"/>
</dbReference>
<evidence type="ECO:0000256" key="1">
    <source>
        <dbReference type="ARBA" id="ARBA00004651"/>
    </source>
</evidence>
<feature type="transmembrane region" description="Helical" evidence="8">
    <location>
        <begin position="107"/>
        <end position="127"/>
    </location>
</feature>
<evidence type="ECO:0000256" key="7">
    <source>
        <dbReference type="ARBA" id="ARBA00023136"/>
    </source>
</evidence>
<feature type="transmembrane region" description="Helical" evidence="8">
    <location>
        <begin position="205"/>
        <end position="223"/>
    </location>
</feature>
<feature type="transmembrane region" description="Helical" evidence="8">
    <location>
        <begin position="365"/>
        <end position="388"/>
    </location>
</feature>
<name>A0ABS4JHT0_9BACL</name>
<dbReference type="EMBL" id="JAGGLD010000002">
    <property type="protein sequence ID" value="MBP2000620.1"/>
    <property type="molecule type" value="Genomic_DNA"/>
</dbReference>
<sequence length="691" mass="72341">MSTLMKATKPTCTDQGMQWRIIAMIGGGIAALFLLFFLSLCYGEAQISLPTVMEALLHRQDKLEHHLIWDIRMPRTLIGLLSGAALAVAGALLQTVTKNPLAASDTLGINAGAYFMVVLGTVMFPTLLHQSPFLWAAIGGSVSAAAAYGLGGGRKSTPVRLALAGMIVSMVLGSFTGAIHIFYAQETQSLFLWGSGSLVQNDWKGVVYAWPWITGAIVVALLYSRQFDVMNLDEATSASLGQKVGLTRFAGLAISVVLASVIVSVIGPVGFVGLVAPHLVRLTGFRKHRWLIVGSIVWGAVLLTGADVVARIIRSTTGSGELPVGAVMALIGAPWLIWLVLTKMKGIAGSPGQSSMAVGGKANRIPFALLVGGLTVLILTIVFLSLMFGGQSSVSFAELIKALMGSDGAASYTVMKIRLPRTLVAAGAGIALSVSGVLIQSAVRNPLADASILGVTSGAGFGALLVLVAWPEIPVSLLPIAAVVGALLAAVLVFVFAWRKGLNPSVLILLGIAVSAMGAAGIQALIIKGSLYGSTAYIWLTGSTYARSWDQVYTIAVFLVVLVPIALWLARRFDLLVFDDASSTGLGLPVRRTRLLAMTVGVLLAAGAVACVGTIGFLGLMVPHMVRLLTGHHTRKSVILSSLLGATLLVLADGVGRTIVVPRDIPSGLLITLIGGPYFLYLMYRSSARRS</sequence>
<dbReference type="Proteomes" id="UP001519288">
    <property type="component" value="Unassembled WGS sequence"/>
</dbReference>
<keyword evidence="5 8" id="KW-0812">Transmembrane</keyword>
<accession>A0ABS4JHT0</accession>
<feature type="transmembrane region" description="Helical" evidence="8">
    <location>
        <begin position="423"/>
        <end position="444"/>
    </location>
</feature>
<organism evidence="9 10">
    <name type="scientific">Paenibacillus shirakamiensis</name>
    <dbReference type="NCBI Taxonomy" id="1265935"/>
    <lineage>
        <taxon>Bacteria</taxon>
        <taxon>Bacillati</taxon>
        <taxon>Bacillota</taxon>
        <taxon>Bacilli</taxon>
        <taxon>Bacillales</taxon>
        <taxon>Paenibacillaceae</taxon>
        <taxon>Paenibacillus</taxon>
    </lineage>
</organism>
<dbReference type="RefSeq" id="WP_209860953.1">
    <property type="nucleotide sequence ID" value="NZ_JAGGLD010000002.1"/>
</dbReference>
<dbReference type="Pfam" id="PF01032">
    <property type="entry name" value="FecCD"/>
    <property type="match status" value="2"/>
</dbReference>
<evidence type="ECO:0000313" key="9">
    <source>
        <dbReference type="EMBL" id="MBP2000620.1"/>
    </source>
</evidence>
<feature type="transmembrane region" description="Helical" evidence="8">
    <location>
        <begin position="504"/>
        <end position="531"/>
    </location>
</feature>
<feature type="transmembrane region" description="Helical" evidence="8">
    <location>
        <begin position="450"/>
        <end position="470"/>
    </location>
</feature>
<evidence type="ECO:0000313" key="10">
    <source>
        <dbReference type="Proteomes" id="UP001519288"/>
    </source>
</evidence>
<feature type="transmembrane region" description="Helical" evidence="8">
    <location>
        <begin position="665"/>
        <end position="684"/>
    </location>
</feature>
<feature type="transmembrane region" description="Helical" evidence="8">
    <location>
        <begin position="249"/>
        <end position="276"/>
    </location>
</feature>
<evidence type="ECO:0000256" key="6">
    <source>
        <dbReference type="ARBA" id="ARBA00022989"/>
    </source>
</evidence>
<proteinExistence type="inferred from homology"/>
<feature type="transmembrane region" description="Helical" evidence="8">
    <location>
        <begin position="288"/>
        <end position="310"/>
    </location>
</feature>
<evidence type="ECO:0000256" key="2">
    <source>
        <dbReference type="ARBA" id="ARBA00007935"/>
    </source>
</evidence>
<keyword evidence="6 8" id="KW-1133">Transmembrane helix</keyword>
<dbReference type="SUPFAM" id="SSF81345">
    <property type="entry name" value="ABC transporter involved in vitamin B12 uptake, BtuC"/>
    <property type="match status" value="2"/>
</dbReference>
<feature type="transmembrane region" description="Helical" evidence="8">
    <location>
        <begin position="477"/>
        <end position="498"/>
    </location>
</feature>
<keyword evidence="4" id="KW-1003">Cell membrane</keyword>
<comment type="caution">
    <text evidence="9">The sequence shown here is derived from an EMBL/GenBank/DDBJ whole genome shotgun (WGS) entry which is preliminary data.</text>
</comment>